<dbReference type="Gene3D" id="3.30.1240.10">
    <property type="match status" value="1"/>
</dbReference>
<keyword evidence="2" id="KW-1185">Reference proteome</keyword>
<organism evidence="1 2">
    <name type="scientific">Hathewaya proteolytica DSM 3090</name>
    <dbReference type="NCBI Taxonomy" id="1121331"/>
    <lineage>
        <taxon>Bacteria</taxon>
        <taxon>Bacillati</taxon>
        <taxon>Bacillota</taxon>
        <taxon>Clostridia</taxon>
        <taxon>Eubacteriales</taxon>
        <taxon>Clostridiaceae</taxon>
        <taxon>Hathewaya</taxon>
    </lineage>
</organism>
<dbReference type="GO" id="GO:0016791">
    <property type="term" value="F:phosphatase activity"/>
    <property type="evidence" value="ECO:0007669"/>
    <property type="project" value="TreeGrafter"/>
</dbReference>
<dbReference type="InterPro" id="IPR036412">
    <property type="entry name" value="HAD-like_sf"/>
</dbReference>
<dbReference type="Gene3D" id="3.40.50.1000">
    <property type="entry name" value="HAD superfamily/HAD-like"/>
    <property type="match status" value="1"/>
</dbReference>
<proteinExistence type="predicted"/>
<dbReference type="SUPFAM" id="SSF56784">
    <property type="entry name" value="HAD-like"/>
    <property type="match status" value="1"/>
</dbReference>
<dbReference type="GO" id="GO:0005829">
    <property type="term" value="C:cytosol"/>
    <property type="evidence" value="ECO:0007669"/>
    <property type="project" value="TreeGrafter"/>
</dbReference>
<evidence type="ECO:0000313" key="2">
    <source>
        <dbReference type="Proteomes" id="UP000183952"/>
    </source>
</evidence>
<protein>
    <recommendedName>
        <fullName evidence="3">Cof subfamily of IIB subfamily of haloacid dehalogenase superfamily/HAD-superfamily hydrolase, subfamily IIB</fullName>
    </recommendedName>
</protein>
<evidence type="ECO:0000313" key="1">
    <source>
        <dbReference type="EMBL" id="SHK02912.1"/>
    </source>
</evidence>
<evidence type="ECO:0008006" key="3">
    <source>
        <dbReference type="Google" id="ProtNLM"/>
    </source>
</evidence>
<sequence length="284" mass="32347">MGKLYVTDLDGTLLKNDATLSSFSRNGIISILENDSSEFTVASARGLNSIKYVLGEIHFKLPIVENNGAYITDYETGEHLQINNIDPEICRNIVHIVEKGGLSPYISSTCNSGDKLYYKNILNQGMELLRLTKIEQKDKRLTKIDDFESVLREDKIVAFTVIGKEKDLDPIVKEIKELYGEKLNYNYEEDQYYPGWHWFIINDFFATKAKAIEILREKYCSNCEELIVFGDNTNDLPMFKIGDVAVAVSNAKELVKKVATCVIGSNEEDSVVKYILDYIKTYEK</sequence>
<gene>
    <name evidence="1" type="ORF">SAMN02745248_01587</name>
</gene>
<name>A0A1M6P4T3_9CLOT</name>
<dbReference type="AlphaFoldDB" id="A0A1M6P4T3"/>
<dbReference type="Pfam" id="PF08282">
    <property type="entry name" value="Hydrolase_3"/>
    <property type="match status" value="1"/>
</dbReference>
<reference evidence="1 2" key="1">
    <citation type="submission" date="2016-11" db="EMBL/GenBank/DDBJ databases">
        <authorList>
            <person name="Jaros S."/>
            <person name="Januszkiewicz K."/>
            <person name="Wedrychowicz H."/>
        </authorList>
    </citation>
    <scope>NUCLEOTIDE SEQUENCE [LARGE SCALE GENOMIC DNA]</scope>
    <source>
        <strain evidence="1 2">DSM 3090</strain>
    </source>
</reference>
<dbReference type="Proteomes" id="UP000183952">
    <property type="component" value="Unassembled WGS sequence"/>
</dbReference>
<accession>A0A1M6P4T3</accession>
<dbReference type="OrthoDB" id="9810101at2"/>
<dbReference type="RefSeq" id="WP_072903545.1">
    <property type="nucleotide sequence ID" value="NZ_FRAD01000012.1"/>
</dbReference>
<dbReference type="STRING" id="1121331.SAMN02745248_01587"/>
<dbReference type="PANTHER" id="PTHR10000">
    <property type="entry name" value="PHOSPHOSERINE PHOSPHATASE"/>
    <property type="match status" value="1"/>
</dbReference>
<dbReference type="EMBL" id="FRAD01000012">
    <property type="protein sequence ID" value="SHK02912.1"/>
    <property type="molecule type" value="Genomic_DNA"/>
</dbReference>
<dbReference type="InterPro" id="IPR023214">
    <property type="entry name" value="HAD_sf"/>
</dbReference>
<dbReference type="PANTHER" id="PTHR10000:SF8">
    <property type="entry name" value="HAD SUPERFAMILY HYDROLASE-LIKE, TYPE 3"/>
    <property type="match status" value="1"/>
</dbReference>
<dbReference type="GO" id="GO:0000287">
    <property type="term" value="F:magnesium ion binding"/>
    <property type="evidence" value="ECO:0007669"/>
    <property type="project" value="TreeGrafter"/>
</dbReference>